<dbReference type="EMBL" id="OU594944">
    <property type="protein sequence ID" value="CAG9288107.1"/>
    <property type="molecule type" value="Genomic_DNA"/>
</dbReference>
<proteinExistence type="predicted"/>
<sequence>MKFTAACALTLGLLVTQVMADPDPMRTDVELELSCKNVKFDRLTLEEQEFSAKILQDTYDAIHLIADNGDQELGNVHFDHPVMNGRSVKADGDTEEWVQRWSSINGAYFGGWVCRFCYDPDDFDETLSAESNKMLGSRKTQKEWEKAVTKALKDGPFTTFSRADKCSIDMRAANDLAETVVQLKVTEEDDPEPSETDIEIDVGCKGLDFRKFDLPMAAFSSRALQESFNEVHQLADDDDNMLDHIHFGGALDSTLETNALRRRKPFRRHTNRWSSVNGAYFGGWICRFCYDPDDFDETLEGMVSTSMIEKKNRKKKKRDSSDMHKAWEDRFLAKLLDHPKQVFKSARKCSIDFSDNSDWAYASSQ</sequence>
<accession>A0A8J9SAF8</accession>
<evidence type="ECO:0000256" key="1">
    <source>
        <dbReference type="SAM" id="SignalP"/>
    </source>
</evidence>
<feature type="chain" id="PRO_5035464314" evidence="1">
    <location>
        <begin position="21"/>
        <end position="365"/>
    </location>
</feature>
<dbReference type="AlphaFoldDB" id="A0A8J9SAF8"/>
<evidence type="ECO:0000313" key="2">
    <source>
        <dbReference type="EMBL" id="CAG9288107.1"/>
    </source>
</evidence>
<gene>
    <name evidence="2" type="ORF">PTTT1_LOCUS37567</name>
</gene>
<name>A0A8J9SAF8_PHATR</name>
<reference evidence="2" key="1">
    <citation type="submission" date="2022-02" db="EMBL/GenBank/DDBJ databases">
        <authorList>
            <person name="Giguere J D."/>
        </authorList>
    </citation>
    <scope>NUCLEOTIDE SEQUENCE</scope>
    <source>
        <strain evidence="2">CCAP 1055/1</strain>
    </source>
</reference>
<feature type="signal peptide" evidence="1">
    <location>
        <begin position="1"/>
        <end position="20"/>
    </location>
</feature>
<dbReference type="Proteomes" id="UP000836788">
    <property type="component" value="Chromosome 3"/>
</dbReference>
<keyword evidence="1" id="KW-0732">Signal</keyword>
<protein>
    <submittedName>
        <fullName evidence="2">Uncharacterized protein</fullName>
    </submittedName>
</protein>
<organism evidence="2">
    <name type="scientific">Phaeodactylum tricornutum</name>
    <name type="common">Diatom</name>
    <dbReference type="NCBI Taxonomy" id="2850"/>
    <lineage>
        <taxon>Eukaryota</taxon>
        <taxon>Sar</taxon>
        <taxon>Stramenopiles</taxon>
        <taxon>Ochrophyta</taxon>
        <taxon>Bacillariophyta</taxon>
        <taxon>Bacillariophyceae</taxon>
        <taxon>Bacillariophycidae</taxon>
        <taxon>Naviculales</taxon>
        <taxon>Phaeodactylaceae</taxon>
        <taxon>Phaeodactylum</taxon>
    </lineage>
</organism>